<dbReference type="Pfam" id="PF02597">
    <property type="entry name" value="ThiS"/>
    <property type="match status" value="1"/>
</dbReference>
<name>A0A0S7BIG1_9CHLR</name>
<dbReference type="EMBL" id="DF967972">
    <property type="protein sequence ID" value="GAP13970.1"/>
    <property type="molecule type" value="Genomic_DNA"/>
</dbReference>
<gene>
    <name evidence="1" type="ORF">LARV_01729</name>
</gene>
<evidence type="ECO:0000313" key="1">
    <source>
        <dbReference type="EMBL" id="GAP13970.1"/>
    </source>
</evidence>
<proteinExistence type="predicted"/>
<dbReference type="CDD" id="cd17040">
    <property type="entry name" value="Ubl_MoaD_like"/>
    <property type="match status" value="1"/>
</dbReference>
<dbReference type="InterPro" id="IPR003749">
    <property type="entry name" value="ThiS/MoaD-like"/>
</dbReference>
<protein>
    <submittedName>
        <fullName evidence="1">Molybdopterin converting factor, small subunit</fullName>
    </submittedName>
</protein>
<dbReference type="STRING" id="360412.LARV_01729"/>
<dbReference type="AlphaFoldDB" id="A0A0S7BIG1"/>
<dbReference type="SUPFAM" id="SSF54285">
    <property type="entry name" value="MoaD/ThiS"/>
    <property type="match status" value="1"/>
</dbReference>
<sequence>MIQISFFLYNVLADAVGARQIHKTVPEGTPLLEAIQKLASEYPGAFQTLLLPNGDLSNYLKVFVNGRLVGQPDSRKILRDGDAIMLFPAVSGG</sequence>
<reference evidence="1" key="1">
    <citation type="submission" date="2015-07" db="EMBL/GenBank/DDBJ databases">
        <title>Draft Genome Sequences of Anaerolinea thermolimosa IMO-1, Bellilinea caldifistulae GOMI-1, Leptolinea tardivitalis YMTK-2, Levilinea saccharolytica KIBI-1,Longilinea arvoryzae KOME-1, Previously Described as Members of the Anaerolineaceae (Chloroflexi).</title>
        <authorList>
            <person name="Sekiguchi Y."/>
            <person name="Ohashi A."/>
            <person name="Matsuura N."/>
            <person name="Tourlousse M.D."/>
        </authorList>
    </citation>
    <scope>NUCLEOTIDE SEQUENCE [LARGE SCALE GENOMIC DNA]</scope>
    <source>
        <strain evidence="1">KOME-1</strain>
    </source>
</reference>
<organism evidence="1">
    <name type="scientific">Longilinea arvoryzae</name>
    <dbReference type="NCBI Taxonomy" id="360412"/>
    <lineage>
        <taxon>Bacteria</taxon>
        <taxon>Bacillati</taxon>
        <taxon>Chloroflexota</taxon>
        <taxon>Anaerolineae</taxon>
        <taxon>Anaerolineales</taxon>
        <taxon>Anaerolineaceae</taxon>
        <taxon>Longilinea</taxon>
    </lineage>
</organism>
<dbReference type="RefSeq" id="WP_075073264.1">
    <property type="nucleotide sequence ID" value="NZ_DF967972.1"/>
</dbReference>
<accession>A0A0S7BIG1</accession>
<evidence type="ECO:0000313" key="2">
    <source>
        <dbReference type="Proteomes" id="UP000055060"/>
    </source>
</evidence>
<keyword evidence="2" id="KW-1185">Reference proteome</keyword>
<dbReference type="Gene3D" id="3.10.20.30">
    <property type="match status" value="1"/>
</dbReference>
<dbReference type="InterPro" id="IPR016155">
    <property type="entry name" value="Mopterin_synth/thiamin_S_b"/>
</dbReference>
<dbReference type="Proteomes" id="UP000055060">
    <property type="component" value="Unassembled WGS sequence"/>
</dbReference>
<dbReference type="InterPro" id="IPR012675">
    <property type="entry name" value="Beta-grasp_dom_sf"/>
</dbReference>